<evidence type="ECO:0000313" key="1">
    <source>
        <dbReference type="EMBL" id="VAW50943.1"/>
    </source>
</evidence>
<reference evidence="1" key="1">
    <citation type="submission" date="2018-06" db="EMBL/GenBank/DDBJ databases">
        <authorList>
            <person name="Zhirakovskaya E."/>
        </authorList>
    </citation>
    <scope>NUCLEOTIDE SEQUENCE</scope>
</reference>
<evidence type="ECO:0008006" key="2">
    <source>
        <dbReference type="Google" id="ProtNLM"/>
    </source>
</evidence>
<name>A0A3B0WF23_9ZZZZ</name>
<dbReference type="AlphaFoldDB" id="A0A3B0WF23"/>
<dbReference type="Pfam" id="PF11220">
    <property type="entry name" value="DUF3015"/>
    <property type="match status" value="1"/>
</dbReference>
<dbReference type="InterPro" id="IPR021383">
    <property type="entry name" value="DUF3015"/>
</dbReference>
<dbReference type="EMBL" id="UOFE01000009">
    <property type="protein sequence ID" value="VAW50943.1"/>
    <property type="molecule type" value="Genomic_DNA"/>
</dbReference>
<protein>
    <recommendedName>
        <fullName evidence="2">DUF3015 domain-containing protein</fullName>
    </recommendedName>
</protein>
<accession>A0A3B0WF23</accession>
<gene>
    <name evidence="1" type="ORF">MNBD_GAMMA05-1436</name>
</gene>
<sequence>MKNNRMILKSIIMKPVCSVIVAALALGGCTITDVTSSTSGTLDAVTPDITLNQFVDVRLASIQKEAAEGQGENLDALAELMGKTDKRAFSSWMQDNYNELFSNLEKPSQLISRIETQSNTQI</sequence>
<dbReference type="PROSITE" id="PS51257">
    <property type="entry name" value="PROKAR_LIPOPROTEIN"/>
    <property type="match status" value="1"/>
</dbReference>
<proteinExistence type="predicted"/>
<organism evidence="1">
    <name type="scientific">hydrothermal vent metagenome</name>
    <dbReference type="NCBI Taxonomy" id="652676"/>
    <lineage>
        <taxon>unclassified sequences</taxon>
        <taxon>metagenomes</taxon>
        <taxon>ecological metagenomes</taxon>
    </lineage>
</organism>